<keyword evidence="1" id="KW-0472">Membrane</keyword>
<keyword evidence="1" id="KW-0812">Transmembrane</keyword>
<dbReference type="EMBL" id="QGMK01001038">
    <property type="protein sequence ID" value="TVY73587.1"/>
    <property type="molecule type" value="Genomic_DNA"/>
</dbReference>
<proteinExistence type="predicted"/>
<keyword evidence="1" id="KW-1133">Transmembrane helix</keyword>
<organism evidence="2 3">
    <name type="scientific">Lachnellula suecica</name>
    <dbReference type="NCBI Taxonomy" id="602035"/>
    <lineage>
        <taxon>Eukaryota</taxon>
        <taxon>Fungi</taxon>
        <taxon>Dikarya</taxon>
        <taxon>Ascomycota</taxon>
        <taxon>Pezizomycotina</taxon>
        <taxon>Leotiomycetes</taxon>
        <taxon>Helotiales</taxon>
        <taxon>Lachnaceae</taxon>
        <taxon>Lachnellula</taxon>
    </lineage>
</organism>
<feature type="transmembrane region" description="Helical" evidence="1">
    <location>
        <begin position="112"/>
        <end position="135"/>
    </location>
</feature>
<evidence type="ECO:0000256" key="1">
    <source>
        <dbReference type="SAM" id="Phobius"/>
    </source>
</evidence>
<sequence>MDDCSFAGNADMYGLGIRIGFYCQWYSTILAVWIAPKEVPSLRLSNSLFVAATFLALIIQTAKENLRPVEIYIILLLTFGGYLYLVPLYIWRLLTGCTPRWDPSRYLRVKTGTVFSALNFALLISVSLFQIWFWFAKARRSGLETCRPYGFFFWKFHLDARGFVIANVTFLVVLLVCCLSVLVLLVAAKLGHFKEKKHERISKRRQTILQGMQSAINVVVATSVATATELTVRWNRISGVLDLSTAGQLIPLIIGGGLIIRVIYVGIFHKQDGKDDAESNASIQADPFVHMPTYGASPTPVFAFTPMQASPGDYYDRPAH</sequence>
<keyword evidence="3" id="KW-1185">Reference proteome</keyword>
<gene>
    <name evidence="2" type="ORF">LSUE1_G006853</name>
</gene>
<feature type="transmembrane region" description="Helical" evidence="1">
    <location>
        <begin position="71"/>
        <end position="91"/>
    </location>
</feature>
<dbReference type="Proteomes" id="UP000469558">
    <property type="component" value="Unassembled WGS sequence"/>
</dbReference>
<feature type="transmembrane region" description="Helical" evidence="1">
    <location>
        <begin position="248"/>
        <end position="267"/>
    </location>
</feature>
<name>A0A8T9C5G9_9HELO</name>
<dbReference type="OrthoDB" id="3945378at2759"/>
<comment type="caution">
    <text evidence="2">The sequence shown here is derived from an EMBL/GenBank/DDBJ whole genome shotgun (WGS) entry which is preliminary data.</text>
</comment>
<feature type="transmembrane region" description="Helical" evidence="1">
    <location>
        <begin position="12"/>
        <end position="35"/>
    </location>
</feature>
<evidence type="ECO:0000313" key="2">
    <source>
        <dbReference type="EMBL" id="TVY73587.1"/>
    </source>
</evidence>
<accession>A0A8T9C5G9</accession>
<feature type="transmembrane region" description="Helical" evidence="1">
    <location>
        <begin position="208"/>
        <end position="228"/>
    </location>
</feature>
<feature type="transmembrane region" description="Helical" evidence="1">
    <location>
        <begin position="42"/>
        <end position="59"/>
    </location>
</feature>
<feature type="transmembrane region" description="Helical" evidence="1">
    <location>
        <begin position="163"/>
        <end position="187"/>
    </location>
</feature>
<reference evidence="2 3" key="1">
    <citation type="submission" date="2018-05" db="EMBL/GenBank/DDBJ databases">
        <title>Genome sequencing and assembly of the regulated plant pathogen Lachnellula willkommii and related sister species for the development of diagnostic species identification markers.</title>
        <authorList>
            <person name="Giroux E."/>
            <person name="Bilodeau G."/>
        </authorList>
    </citation>
    <scope>NUCLEOTIDE SEQUENCE [LARGE SCALE GENOMIC DNA]</scope>
    <source>
        <strain evidence="2 3">CBS 268.59</strain>
    </source>
</reference>
<protein>
    <submittedName>
        <fullName evidence="2">Uncharacterized protein</fullName>
    </submittedName>
</protein>
<feature type="non-terminal residue" evidence="2">
    <location>
        <position position="1"/>
    </location>
</feature>
<dbReference type="AlphaFoldDB" id="A0A8T9C5G9"/>
<evidence type="ECO:0000313" key="3">
    <source>
        <dbReference type="Proteomes" id="UP000469558"/>
    </source>
</evidence>